<name>A0ABT4TLY0_9ACTN</name>
<dbReference type="Proteomes" id="UP001165685">
    <property type="component" value="Unassembled WGS sequence"/>
</dbReference>
<sequence length="818" mass="90011">MSTDLFGVRVLDLDPDRRRVRFRVFVVYYEPAWGTGDLLPDHPTFFCRLLWEAAEHFTPHRFGPMTDVVTLDEFLDEWWVECNTHRFVAGVERVAERNHPVGDEDFDRLATFYYERDGGWQDEERLAQADYDVHVTDARWIESLRIGQSWGTTSYSGGIGGLADGHGVDWAEWEEECAERAEDDPHARFVLGWVRQARGDTEGAAEAYRRLVEARDRRLHGKALLYLGALHEAQGEDESACELYRQAEQSRKHERYAQRYRSRAALRLGALLRRLGREEEAQAAFARATERGEEDRDSSVLAEVRRLTGAESPAEAADRLYARGDREGAAAAIAEHYGAAAAELADRVLAGDTEAAGAAVSALDDTDRVAAATVLVDLAMTWAQERDGDAAVAKAAELAAATGRAVEGYLGVVERDGFVAASGSDDAVERLLTYLSDANDEEAVIALATAAVRAHPSVAREGVSRSGRAAGDRGDHAAAARWFARGAEIEGIGEESRAACRYDLGLALRELGETERAREAFARAESEFTIWENAGAAARRRAEAAHAQGESTAAYEDWVRAAVYKTRADHDGKTAVRAVRLLADLLGEVGAEALVRYVATAVRQMGDQDFQRAVDACTDVRARGDRLFAVFHFAHWVLEAEGDGGELGPVLLEKAAEGLGEFAAGAAVTLGARAHYGGDNATAREWWRRALEKGNKKMSHRAVTNLGQVAKLERDLPELLEHYGPVAESDHKDGPMFAAHIGELQYWLEDWDEAVRWYRRTLDGTDAPELVSEAGYRVGEILLGGEEHEAALACLRRAADSGYAPFAEQAQELLSREE</sequence>
<evidence type="ECO:0000313" key="2">
    <source>
        <dbReference type="Proteomes" id="UP001165685"/>
    </source>
</evidence>
<dbReference type="SMART" id="SM00028">
    <property type="entry name" value="TPR"/>
    <property type="match status" value="5"/>
</dbReference>
<dbReference type="InterPro" id="IPR011990">
    <property type="entry name" value="TPR-like_helical_dom_sf"/>
</dbReference>
<dbReference type="InterPro" id="IPR006597">
    <property type="entry name" value="Sel1-like"/>
</dbReference>
<dbReference type="Pfam" id="PF13174">
    <property type="entry name" value="TPR_6"/>
    <property type="match status" value="3"/>
</dbReference>
<dbReference type="Gene3D" id="1.25.40.10">
    <property type="entry name" value="Tetratricopeptide repeat domain"/>
    <property type="match status" value="3"/>
</dbReference>
<dbReference type="EMBL" id="JAQFWP010000024">
    <property type="protein sequence ID" value="MDA2805680.1"/>
    <property type="molecule type" value="Genomic_DNA"/>
</dbReference>
<dbReference type="SMART" id="SM00671">
    <property type="entry name" value="SEL1"/>
    <property type="match status" value="3"/>
</dbReference>
<dbReference type="PANTHER" id="PTHR12558:SF10">
    <property type="entry name" value="CELL DIVISION CYCLE PROTEIN 23 HOMOLOG"/>
    <property type="match status" value="1"/>
</dbReference>
<reference evidence="1" key="1">
    <citation type="submission" date="2023-01" db="EMBL/GenBank/DDBJ databases">
        <title>Draft genome sequence of Nocardiopsis sp. LSu2-4 isolated from halophytes.</title>
        <authorList>
            <person name="Duangmal K."/>
            <person name="Chantavorakit T."/>
        </authorList>
    </citation>
    <scope>NUCLEOTIDE SEQUENCE</scope>
    <source>
        <strain evidence="1">LSu2-4</strain>
    </source>
</reference>
<dbReference type="Pfam" id="PF13181">
    <property type="entry name" value="TPR_8"/>
    <property type="match status" value="1"/>
</dbReference>
<dbReference type="SUPFAM" id="SSF81901">
    <property type="entry name" value="HCP-like"/>
    <property type="match status" value="1"/>
</dbReference>
<dbReference type="InterPro" id="IPR019734">
    <property type="entry name" value="TPR_rpt"/>
</dbReference>
<evidence type="ECO:0000313" key="1">
    <source>
        <dbReference type="EMBL" id="MDA2805680.1"/>
    </source>
</evidence>
<accession>A0ABT4TLY0</accession>
<dbReference type="SUPFAM" id="SSF48452">
    <property type="entry name" value="TPR-like"/>
    <property type="match status" value="1"/>
</dbReference>
<organism evidence="1 2">
    <name type="scientific">Nocardiopsis suaedae</name>
    <dbReference type="NCBI Taxonomy" id="3018444"/>
    <lineage>
        <taxon>Bacteria</taxon>
        <taxon>Bacillati</taxon>
        <taxon>Actinomycetota</taxon>
        <taxon>Actinomycetes</taxon>
        <taxon>Streptosporangiales</taxon>
        <taxon>Nocardiopsidaceae</taxon>
        <taxon>Nocardiopsis</taxon>
    </lineage>
</organism>
<dbReference type="PANTHER" id="PTHR12558">
    <property type="entry name" value="CELL DIVISION CYCLE 16,23,27"/>
    <property type="match status" value="1"/>
</dbReference>
<keyword evidence="2" id="KW-1185">Reference proteome</keyword>
<gene>
    <name evidence="1" type="ORF">O4U47_14270</name>
</gene>
<dbReference type="RefSeq" id="WP_270678333.1">
    <property type="nucleotide sequence ID" value="NZ_JAQFWP010000024.1"/>
</dbReference>
<protein>
    <submittedName>
        <fullName evidence="1">Tetratricopeptide repeat protein</fullName>
    </submittedName>
</protein>
<proteinExistence type="predicted"/>
<comment type="caution">
    <text evidence="1">The sequence shown here is derived from an EMBL/GenBank/DDBJ whole genome shotgun (WGS) entry which is preliminary data.</text>
</comment>